<comment type="caution">
    <text evidence="2">The sequence shown here is derived from an EMBL/GenBank/DDBJ whole genome shotgun (WGS) entry which is preliminary data.</text>
</comment>
<dbReference type="Proteomes" id="UP001526143">
    <property type="component" value="Unassembled WGS sequence"/>
</dbReference>
<gene>
    <name evidence="2" type="ORF">OGM63_24810</name>
</gene>
<proteinExistence type="predicted"/>
<protein>
    <submittedName>
        <fullName evidence="2">Uncharacterized protein</fullName>
    </submittedName>
</protein>
<organism evidence="2 3">
    <name type="scientific">Plectonema radiosum NIES-515</name>
    <dbReference type="NCBI Taxonomy" id="2986073"/>
    <lineage>
        <taxon>Bacteria</taxon>
        <taxon>Bacillati</taxon>
        <taxon>Cyanobacteriota</taxon>
        <taxon>Cyanophyceae</taxon>
        <taxon>Oscillatoriophycideae</taxon>
        <taxon>Oscillatoriales</taxon>
        <taxon>Microcoleaceae</taxon>
        <taxon>Plectonema</taxon>
    </lineage>
</organism>
<evidence type="ECO:0000256" key="1">
    <source>
        <dbReference type="SAM" id="MobiDB-lite"/>
    </source>
</evidence>
<feature type="region of interest" description="Disordered" evidence="1">
    <location>
        <begin position="1"/>
        <end position="27"/>
    </location>
</feature>
<reference evidence="2 3" key="1">
    <citation type="submission" date="2022-10" db="EMBL/GenBank/DDBJ databases">
        <title>Identification of biosynthetic pathway for the production of the potent trypsin inhibitor radiosumin.</title>
        <authorList>
            <person name="Fewer D.P."/>
            <person name="Delbaje E."/>
            <person name="Ouyang X."/>
            <person name="Agostino P.D."/>
            <person name="Wahlsten M."/>
            <person name="Jokela J."/>
            <person name="Permi P."/>
            <person name="Haapaniemi E."/>
            <person name="Koistinen H."/>
        </authorList>
    </citation>
    <scope>NUCLEOTIDE SEQUENCE [LARGE SCALE GENOMIC DNA]</scope>
    <source>
        <strain evidence="2 3">NIES-515</strain>
    </source>
</reference>
<sequence>MSKRASLRKVEGCDKDCPTRDESQNRRRNLIVSKAALVSQVKESNRNRSWEQKPRKSCNVGITDHSSEPKPLMYAPA</sequence>
<dbReference type="EMBL" id="JAOWRF010000353">
    <property type="protein sequence ID" value="MCV3216685.1"/>
    <property type="molecule type" value="Genomic_DNA"/>
</dbReference>
<evidence type="ECO:0000313" key="3">
    <source>
        <dbReference type="Proteomes" id="UP001526143"/>
    </source>
</evidence>
<dbReference type="RefSeq" id="WP_263748344.1">
    <property type="nucleotide sequence ID" value="NZ_JAOWRF010000353.1"/>
</dbReference>
<feature type="compositionally biased region" description="Basic and acidic residues" evidence="1">
    <location>
        <begin position="8"/>
        <end position="25"/>
    </location>
</feature>
<keyword evidence="3" id="KW-1185">Reference proteome</keyword>
<evidence type="ECO:0000313" key="2">
    <source>
        <dbReference type="EMBL" id="MCV3216685.1"/>
    </source>
</evidence>
<feature type="compositionally biased region" description="Basic and acidic residues" evidence="1">
    <location>
        <begin position="43"/>
        <end position="54"/>
    </location>
</feature>
<accession>A0ABT3B648</accession>
<name>A0ABT3B648_9CYAN</name>
<feature type="region of interest" description="Disordered" evidence="1">
    <location>
        <begin position="41"/>
        <end position="77"/>
    </location>
</feature>